<feature type="transmembrane region" description="Helical" evidence="1">
    <location>
        <begin position="87"/>
        <end position="108"/>
    </location>
</feature>
<dbReference type="KEGG" id="moj:D7D94_13465"/>
<feature type="transmembrane region" description="Helical" evidence="1">
    <location>
        <begin position="163"/>
        <end position="192"/>
    </location>
</feature>
<dbReference type="Pfam" id="PF04307">
    <property type="entry name" value="YdjM"/>
    <property type="match status" value="1"/>
</dbReference>
<name>A0A6I6DU66_9MICO</name>
<reference evidence="2 3" key="1">
    <citation type="submission" date="2018-09" db="EMBL/GenBank/DDBJ databases">
        <title>Whole genome sequencing of Microbacterium oryzae strain MB-10T.</title>
        <authorList>
            <person name="Das S.K."/>
        </authorList>
    </citation>
    <scope>NUCLEOTIDE SEQUENCE [LARGE SCALE GENOMIC DNA]</scope>
    <source>
        <strain evidence="2 3">MB-10</strain>
    </source>
</reference>
<keyword evidence="2" id="KW-0378">Hydrolase</keyword>
<feature type="transmembrane region" description="Helical" evidence="1">
    <location>
        <begin position="140"/>
        <end position="157"/>
    </location>
</feature>
<dbReference type="InterPro" id="IPR007404">
    <property type="entry name" value="YdjM-like"/>
</dbReference>
<evidence type="ECO:0000313" key="2">
    <source>
        <dbReference type="EMBL" id="QGU28565.1"/>
    </source>
</evidence>
<evidence type="ECO:0000256" key="1">
    <source>
        <dbReference type="SAM" id="Phobius"/>
    </source>
</evidence>
<keyword evidence="1" id="KW-0812">Transmembrane</keyword>
<dbReference type="OrthoDB" id="3425909at2"/>
<protein>
    <submittedName>
        <fullName evidence="2">Metal-dependent hydrolase</fullName>
    </submittedName>
</protein>
<dbReference type="EMBL" id="CP032550">
    <property type="protein sequence ID" value="QGU28565.1"/>
    <property type="molecule type" value="Genomic_DNA"/>
</dbReference>
<gene>
    <name evidence="2" type="ORF">D7D94_13465</name>
</gene>
<dbReference type="PANTHER" id="PTHR35531:SF1">
    <property type="entry name" value="INNER MEMBRANE PROTEIN YBCI-RELATED"/>
    <property type="match status" value="1"/>
</dbReference>
<feature type="transmembrane region" description="Helical" evidence="1">
    <location>
        <begin position="114"/>
        <end position="133"/>
    </location>
</feature>
<dbReference type="GO" id="GO:0016787">
    <property type="term" value="F:hydrolase activity"/>
    <property type="evidence" value="ECO:0007669"/>
    <property type="project" value="UniProtKB-KW"/>
</dbReference>
<organism evidence="2 3">
    <name type="scientific">Microbacterium oryzae</name>
    <dbReference type="NCBI Taxonomy" id="743009"/>
    <lineage>
        <taxon>Bacteria</taxon>
        <taxon>Bacillati</taxon>
        <taxon>Actinomycetota</taxon>
        <taxon>Actinomycetes</taxon>
        <taxon>Micrococcales</taxon>
        <taxon>Microbacteriaceae</taxon>
        <taxon>Microbacterium</taxon>
    </lineage>
</organism>
<feature type="transmembrane region" description="Helical" evidence="1">
    <location>
        <begin position="231"/>
        <end position="252"/>
    </location>
</feature>
<sequence>MMGTSHAASGAAAWIALTATALPAVGVHELTPAAVLLGAPIAAGAALLPDADHHSATVARAVPVAGRLAAEVLGAVSGGHRKGMHSLLAVVAVMIGMRFLGQLVWQPGGDAEPFLLGVALAVAACTAPALKALRIARRWGPAWLGGAALGAIAGLLAPEQLTWLPWCLGVGYVAHIVGDLLTTGGVPFLWPIRIPAPRWARRTPLLRHVWLRGGGVAVPVLGDTGSGREKLLALALGAYALWGICAEAATAIRLGS</sequence>
<keyword evidence="1" id="KW-1133">Transmembrane helix</keyword>
<keyword evidence="1" id="KW-0472">Membrane</keyword>
<dbReference type="PANTHER" id="PTHR35531">
    <property type="entry name" value="INNER MEMBRANE PROTEIN YBCI-RELATED"/>
    <property type="match status" value="1"/>
</dbReference>
<dbReference type="RefSeq" id="WP_156243113.1">
    <property type="nucleotide sequence ID" value="NZ_BAAAZL010000003.1"/>
</dbReference>
<keyword evidence="3" id="KW-1185">Reference proteome</keyword>
<dbReference type="Proteomes" id="UP000422989">
    <property type="component" value="Chromosome"/>
</dbReference>
<dbReference type="AlphaFoldDB" id="A0A6I6DU66"/>
<accession>A0A6I6DU66</accession>
<evidence type="ECO:0000313" key="3">
    <source>
        <dbReference type="Proteomes" id="UP000422989"/>
    </source>
</evidence>
<proteinExistence type="predicted"/>